<keyword evidence="3" id="KW-1185">Reference proteome</keyword>
<feature type="transmembrane region" description="Helical" evidence="1">
    <location>
        <begin position="59"/>
        <end position="78"/>
    </location>
</feature>
<keyword evidence="1" id="KW-0472">Membrane</keyword>
<protein>
    <submittedName>
        <fullName evidence="2">DUF2569 family protein</fullName>
    </submittedName>
</protein>
<keyword evidence="1" id="KW-1133">Transmembrane helix</keyword>
<dbReference type="RefSeq" id="WP_408076849.1">
    <property type="nucleotide sequence ID" value="NZ_JBELQC010000001.1"/>
</dbReference>
<dbReference type="Proteomes" id="UP001629244">
    <property type="component" value="Unassembled WGS sequence"/>
</dbReference>
<accession>A0ABW8YKA3</accession>
<feature type="transmembrane region" description="Helical" evidence="1">
    <location>
        <begin position="90"/>
        <end position="115"/>
    </location>
</feature>
<dbReference type="InterPro" id="IPR019690">
    <property type="entry name" value="DUF2569"/>
</dbReference>
<proteinExistence type="predicted"/>
<reference evidence="2 3" key="1">
    <citation type="submission" date="2024-06" db="EMBL/GenBank/DDBJ databases">
        <authorList>
            <person name="Kaempfer P."/>
            <person name="Viver T."/>
        </authorList>
    </citation>
    <scope>NUCLEOTIDE SEQUENCE [LARGE SCALE GENOMIC DNA]</scope>
    <source>
        <strain evidence="2 3">ST-64</strain>
    </source>
</reference>
<evidence type="ECO:0000313" key="3">
    <source>
        <dbReference type="Proteomes" id="UP001629244"/>
    </source>
</evidence>
<feature type="transmembrane region" description="Helical" evidence="1">
    <location>
        <begin position="121"/>
        <end position="141"/>
    </location>
</feature>
<evidence type="ECO:0000256" key="1">
    <source>
        <dbReference type="SAM" id="Phobius"/>
    </source>
</evidence>
<organism evidence="2 3">
    <name type="scientific">Sphingomonas plantiphila</name>
    <dbReference type="NCBI Taxonomy" id="3163295"/>
    <lineage>
        <taxon>Bacteria</taxon>
        <taxon>Pseudomonadati</taxon>
        <taxon>Pseudomonadota</taxon>
        <taxon>Alphaproteobacteria</taxon>
        <taxon>Sphingomonadales</taxon>
        <taxon>Sphingomonadaceae</taxon>
        <taxon>Sphingomonas</taxon>
    </lineage>
</organism>
<gene>
    <name evidence="2" type="ORF">ABS767_02825</name>
</gene>
<name>A0ABW8YKA3_9SPHN</name>
<dbReference type="EMBL" id="JBELQC010000001">
    <property type="protein sequence ID" value="MFL9839887.1"/>
    <property type="molecule type" value="Genomic_DNA"/>
</dbReference>
<keyword evidence="1" id="KW-0812">Transmembrane</keyword>
<comment type="caution">
    <text evidence="2">The sequence shown here is derived from an EMBL/GenBank/DDBJ whole genome shotgun (WGS) entry which is preliminary data.</text>
</comment>
<feature type="transmembrane region" description="Helical" evidence="1">
    <location>
        <begin position="12"/>
        <end position="39"/>
    </location>
</feature>
<sequence length="165" mass="18124">MAYRDGPSGIGGWLAFYIFTLAVSGPLVTIVVTYSNLFADPSVAAAYGDRWPLLSSAEIALTAVGVLSYYFIVWRLVARRNWHSVRLAIGAMWGLAIGFPLVDLLLVTTVGGLAVDSPFGLILPEMIRPFLYSALWTAYLLRSTRVANTYPRESDLDTDLAQVFE</sequence>
<evidence type="ECO:0000313" key="2">
    <source>
        <dbReference type="EMBL" id="MFL9839887.1"/>
    </source>
</evidence>
<dbReference type="Pfam" id="PF10754">
    <property type="entry name" value="DUF2569"/>
    <property type="match status" value="1"/>
</dbReference>